<gene>
    <name evidence="2" type="ORF">ILUMI_26583</name>
</gene>
<keyword evidence="1" id="KW-0732">Signal</keyword>
<dbReference type="SMART" id="SM00696">
    <property type="entry name" value="DM9"/>
    <property type="match status" value="1"/>
</dbReference>
<sequence length="239" mass="27143">MMKCIKLLILTCVLLYVSVEAKLYTEDYCWRDYNGVVPSDAFEAGFDKDGKTLYIGQVFHEKIIVPGKIYAGDKNVYFEYFSVEYTSAQNIKILCSRSRNTLRWIATNHTQARNLVPHNTLINGGYEEKCSTYLGRSKRRPGAEIGKVMCCEAETHCYGLYTTKNGKGDLEGEFDILAYNDNNSDSSNDTININYGDTTSTTKKMDSWTTFTTTEKVTTPINKPIDSYKQITIIMFSND</sequence>
<dbReference type="PANTHER" id="PTHR31649:SF10">
    <property type="entry name" value="IP19903P-RELATED"/>
    <property type="match status" value="1"/>
</dbReference>
<dbReference type="OrthoDB" id="1925699at2759"/>
<feature type="signal peptide" evidence="1">
    <location>
        <begin position="1"/>
        <end position="21"/>
    </location>
</feature>
<name>A0A8K0FYZ6_IGNLU</name>
<dbReference type="EMBL" id="VTPC01091135">
    <property type="protein sequence ID" value="KAF2879584.1"/>
    <property type="molecule type" value="Genomic_DNA"/>
</dbReference>
<proteinExistence type="predicted"/>
<reference evidence="2" key="1">
    <citation type="submission" date="2019-08" db="EMBL/GenBank/DDBJ databases">
        <title>The genome of the North American firefly Photinus pyralis.</title>
        <authorList>
            <consortium name="Photinus pyralis genome working group"/>
            <person name="Fallon T.R."/>
            <person name="Sander Lower S.E."/>
            <person name="Weng J.-K."/>
        </authorList>
    </citation>
    <scope>NUCLEOTIDE SEQUENCE</scope>
    <source>
        <strain evidence="2">TRF0915ILg1</strain>
        <tissue evidence="2">Whole body</tissue>
    </source>
</reference>
<organism evidence="2 3">
    <name type="scientific">Ignelater luminosus</name>
    <name type="common">Cucubano</name>
    <name type="synonym">Pyrophorus luminosus</name>
    <dbReference type="NCBI Taxonomy" id="2038154"/>
    <lineage>
        <taxon>Eukaryota</taxon>
        <taxon>Metazoa</taxon>
        <taxon>Ecdysozoa</taxon>
        <taxon>Arthropoda</taxon>
        <taxon>Hexapoda</taxon>
        <taxon>Insecta</taxon>
        <taxon>Pterygota</taxon>
        <taxon>Neoptera</taxon>
        <taxon>Endopterygota</taxon>
        <taxon>Coleoptera</taxon>
        <taxon>Polyphaga</taxon>
        <taxon>Elateriformia</taxon>
        <taxon>Elateroidea</taxon>
        <taxon>Elateridae</taxon>
        <taxon>Agrypninae</taxon>
        <taxon>Pyrophorini</taxon>
        <taxon>Ignelater</taxon>
    </lineage>
</organism>
<accession>A0A8K0FYZ6</accession>
<comment type="caution">
    <text evidence="2">The sequence shown here is derived from an EMBL/GenBank/DDBJ whole genome shotgun (WGS) entry which is preliminary data.</text>
</comment>
<dbReference type="AlphaFoldDB" id="A0A8K0FYZ6"/>
<feature type="chain" id="PRO_5035435708" evidence="1">
    <location>
        <begin position="22"/>
        <end position="239"/>
    </location>
</feature>
<protein>
    <submittedName>
        <fullName evidence="2">Uncharacterized protein</fullName>
    </submittedName>
</protein>
<keyword evidence="3" id="KW-1185">Reference proteome</keyword>
<dbReference type="Proteomes" id="UP000801492">
    <property type="component" value="Unassembled WGS sequence"/>
</dbReference>
<evidence type="ECO:0000313" key="2">
    <source>
        <dbReference type="EMBL" id="KAF2879584.1"/>
    </source>
</evidence>
<evidence type="ECO:0000256" key="1">
    <source>
        <dbReference type="SAM" id="SignalP"/>
    </source>
</evidence>
<dbReference type="InterPro" id="IPR006616">
    <property type="entry name" value="DM9_repeat"/>
</dbReference>
<evidence type="ECO:0000313" key="3">
    <source>
        <dbReference type="Proteomes" id="UP000801492"/>
    </source>
</evidence>
<dbReference type="Pfam" id="PF11901">
    <property type="entry name" value="DM9"/>
    <property type="match status" value="1"/>
</dbReference>
<dbReference type="PANTHER" id="PTHR31649">
    <property type="entry name" value="AGAP009604-PA"/>
    <property type="match status" value="1"/>
</dbReference>